<protein>
    <submittedName>
        <fullName evidence="5">Hemerythrin-like metal-binding domain protein</fullName>
    </submittedName>
</protein>
<reference evidence="5 6" key="1">
    <citation type="submission" date="2017-01" db="EMBL/GenBank/DDBJ databases">
        <title>Genome sequence of Rhodoferax antarcticus ANT.BR, a psychrophilic purple nonsulfur bacterium from an Antarctic microbial mat.</title>
        <authorList>
            <person name="Baker J."/>
            <person name="Riester C."/>
            <person name="Skinner B."/>
            <person name="Newell A."/>
            <person name="Swingley W."/>
            <person name="Madigan M."/>
            <person name="Jung D."/>
            <person name="Asao M."/>
            <person name="Chen M."/>
            <person name="Loughlin P."/>
            <person name="Pan H."/>
            <person name="Lin S."/>
            <person name="Li N."/>
            <person name="Shaw J."/>
            <person name="Prado M."/>
            <person name="Sherman C."/>
            <person name="Li X."/>
            <person name="Tang J."/>
            <person name="Blankenship R."/>
            <person name="Zhao T."/>
            <person name="Touchman J."/>
            <person name="Sattley M."/>
        </authorList>
    </citation>
    <scope>NUCLEOTIDE SEQUENCE [LARGE SCALE GENOMIC DNA]</scope>
    <source>
        <strain evidence="5 6">ANT.BR</strain>
    </source>
</reference>
<dbReference type="InterPro" id="IPR050669">
    <property type="entry name" value="Hemerythrin"/>
</dbReference>
<proteinExistence type="inferred from homology"/>
<evidence type="ECO:0000256" key="2">
    <source>
        <dbReference type="ARBA" id="ARBA00022723"/>
    </source>
</evidence>
<keyword evidence="2" id="KW-0479">Metal-binding</keyword>
<dbReference type="EMBL" id="MSYM01000013">
    <property type="protein sequence ID" value="OLP06680.1"/>
    <property type="molecule type" value="Genomic_DNA"/>
</dbReference>
<dbReference type="NCBIfam" id="TIGR02481">
    <property type="entry name" value="hemeryth_dom"/>
    <property type="match status" value="1"/>
</dbReference>
<dbReference type="InterPro" id="IPR035938">
    <property type="entry name" value="Hemerythrin-like_sf"/>
</dbReference>
<dbReference type="Gene3D" id="1.20.120.50">
    <property type="entry name" value="Hemerythrin-like"/>
    <property type="match status" value="1"/>
</dbReference>
<organism evidence="5 6">
    <name type="scientific">Rhodoferax antarcticus ANT.BR</name>
    <dbReference type="NCBI Taxonomy" id="1111071"/>
    <lineage>
        <taxon>Bacteria</taxon>
        <taxon>Pseudomonadati</taxon>
        <taxon>Pseudomonadota</taxon>
        <taxon>Betaproteobacteria</taxon>
        <taxon>Burkholderiales</taxon>
        <taxon>Comamonadaceae</taxon>
        <taxon>Rhodoferax</taxon>
    </lineage>
</organism>
<evidence type="ECO:0000313" key="5">
    <source>
        <dbReference type="EMBL" id="OLP06680.1"/>
    </source>
</evidence>
<dbReference type="AlphaFoldDB" id="A0A1Q8YFM4"/>
<dbReference type="STRING" id="81479.RA876_08605"/>
<name>A0A1Q8YFM4_9BURK</name>
<dbReference type="PANTHER" id="PTHR37164:SF1">
    <property type="entry name" value="BACTERIOHEMERYTHRIN"/>
    <property type="match status" value="1"/>
</dbReference>
<keyword evidence="3" id="KW-0408">Iron</keyword>
<dbReference type="Proteomes" id="UP000185911">
    <property type="component" value="Unassembled WGS sequence"/>
</dbReference>
<accession>A0A1Q8YFM4</accession>
<dbReference type="InterPro" id="IPR012312">
    <property type="entry name" value="Hemerythrin-like"/>
</dbReference>
<keyword evidence="6" id="KW-1185">Reference proteome</keyword>
<dbReference type="PANTHER" id="PTHR37164">
    <property type="entry name" value="BACTERIOHEMERYTHRIN"/>
    <property type="match status" value="1"/>
</dbReference>
<evidence type="ECO:0000256" key="3">
    <source>
        <dbReference type="ARBA" id="ARBA00023004"/>
    </source>
</evidence>
<evidence type="ECO:0000259" key="4">
    <source>
        <dbReference type="Pfam" id="PF01814"/>
    </source>
</evidence>
<feature type="domain" description="Hemerythrin-like" evidence="4">
    <location>
        <begin position="16"/>
        <end position="121"/>
    </location>
</feature>
<dbReference type="SUPFAM" id="SSF47188">
    <property type="entry name" value="Hemerythrin-like"/>
    <property type="match status" value="1"/>
</dbReference>
<evidence type="ECO:0000256" key="1">
    <source>
        <dbReference type="ARBA" id="ARBA00010587"/>
    </source>
</evidence>
<comment type="caution">
    <text evidence="5">The sequence shown here is derived from an EMBL/GenBank/DDBJ whole genome shotgun (WGS) entry which is preliminary data.</text>
</comment>
<comment type="similarity">
    <text evidence="1">Belongs to the hemerythrin family.</text>
</comment>
<dbReference type="CDD" id="cd12107">
    <property type="entry name" value="Hemerythrin"/>
    <property type="match status" value="1"/>
</dbReference>
<sequence>MAVLRWSDTFTLGMPVMDDTHQEFVQLLAQVVQASDTDLLPLWQTLVTHTDEHFAREDRWMTDTGFAANNCHTTQHQAVLKVMREGSKRGLTGNLAVVRQMAEELGVWFPQHAQAMDAALAEHLHSLGYDHRSGQVLRPEALPEQTIEGCHGESRSTIEAPDAKLGLA</sequence>
<dbReference type="InterPro" id="IPR012827">
    <property type="entry name" value="Hemerythrin_metal-bd"/>
</dbReference>
<dbReference type="RefSeq" id="WP_075587060.1">
    <property type="nucleotide sequence ID" value="NZ_MSYM01000013.1"/>
</dbReference>
<evidence type="ECO:0000313" key="6">
    <source>
        <dbReference type="Proteomes" id="UP000185911"/>
    </source>
</evidence>
<dbReference type="GO" id="GO:0046872">
    <property type="term" value="F:metal ion binding"/>
    <property type="evidence" value="ECO:0007669"/>
    <property type="project" value="UniProtKB-KW"/>
</dbReference>
<dbReference type="Pfam" id="PF01814">
    <property type="entry name" value="Hemerythrin"/>
    <property type="match status" value="1"/>
</dbReference>
<gene>
    <name evidence="5" type="ORF">BLL52_2918</name>
</gene>